<dbReference type="AlphaFoldDB" id="A0A0E9RAK5"/>
<proteinExistence type="predicted"/>
<evidence type="ECO:0000313" key="1">
    <source>
        <dbReference type="EMBL" id="JAH26196.1"/>
    </source>
</evidence>
<name>A0A0E9RAK5_ANGAN</name>
<dbReference type="EMBL" id="GBXM01082381">
    <property type="protein sequence ID" value="JAH26196.1"/>
    <property type="molecule type" value="Transcribed_RNA"/>
</dbReference>
<reference evidence="1" key="1">
    <citation type="submission" date="2014-11" db="EMBL/GenBank/DDBJ databases">
        <authorList>
            <person name="Amaro Gonzalez C."/>
        </authorList>
    </citation>
    <scope>NUCLEOTIDE SEQUENCE</scope>
</reference>
<reference evidence="1" key="2">
    <citation type="journal article" date="2015" name="Fish Shellfish Immunol.">
        <title>Early steps in the European eel (Anguilla anguilla)-Vibrio vulnificus interaction in the gills: Role of the RtxA13 toxin.</title>
        <authorList>
            <person name="Callol A."/>
            <person name="Pajuelo D."/>
            <person name="Ebbesson L."/>
            <person name="Teles M."/>
            <person name="MacKenzie S."/>
            <person name="Amaro C."/>
        </authorList>
    </citation>
    <scope>NUCLEOTIDE SEQUENCE</scope>
</reference>
<protein>
    <submittedName>
        <fullName evidence="1">Uncharacterized protein</fullName>
    </submittedName>
</protein>
<accession>A0A0E9RAK5</accession>
<sequence length="66" mass="7029">MTAVQKGWLLIQPIRGQTDFLTLLSCGFGNCSGNLGPFSPGPFSLLLRSTFCVARTPLCSLPQLAS</sequence>
<organism evidence="1">
    <name type="scientific">Anguilla anguilla</name>
    <name type="common">European freshwater eel</name>
    <name type="synonym">Muraena anguilla</name>
    <dbReference type="NCBI Taxonomy" id="7936"/>
    <lineage>
        <taxon>Eukaryota</taxon>
        <taxon>Metazoa</taxon>
        <taxon>Chordata</taxon>
        <taxon>Craniata</taxon>
        <taxon>Vertebrata</taxon>
        <taxon>Euteleostomi</taxon>
        <taxon>Actinopterygii</taxon>
        <taxon>Neopterygii</taxon>
        <taxon>Teleostei</taxon>
        <taxon>Anguilliformes</taxon>
        <taxon>Anguillidae</taxon>
        <taxon>Anguilla</taxon>
    </lineage>
</organism>